<dbReference type="InterPro" id="IPR018790">
    <property type="entry name" value="DUF2358"/>
</dbReference>
<gene>
    <name evidence="2" type="ORF">TWF696_009342</name>
</gene>
<dbReference type="InterPro" id="IPR031342">
    <property type="entry name" value="Mug163-like"/>
</dbReference>
<organism evidence="2 3">
    <name type="scientific">Orbilia brochopaga</name>
    <dbReference type="NCBI Taxonomy" id="3140254"/>
    <lineage>
        <taxon>Eukaryota</taxon>
        <taxon>Fungi</taxon>
        <taxon>Dikarya</taxon>
        <taxon>Ascomycota</taxon>
        <taxon>Pezizomycotina</taxon>
        <taxon>Orbiliomycetes</taxon>
        <taxon>Orbiliales</taxon>
        <taxon>Orbiliaceae</taxon>
        <taxon>Orbilia</taxon>
    </lineage>
</organism>
<comment type="caution">
    <text evidence="2">The sequence shown here is derived from an EMBL/GenBank/DDBJ whole genome shotgun (WGS) entry which is preliminary data.</text>
</comment>
<dbReference type="Proteomes" id="UP001375240">
    <property type="component" value="Unassembled WGS sequence"/>
</dbReference>
<evidence type="ECO:0000313" key="3">
    <source>
        <dbReference type="Proteomes" id="UP001375240"/>
    </source>
</evidence>
<dbReference type="AlphaFoldDB" id="A0AAV9UIE0"/>
<reference evidence="2 3" key="1">
    <citation type="submission" date="2019-10" db="EMBL/GenBank/DDBJ databases">
        <authorList>
            <person name="Palmer J.M."/>
        </authorList>
    </citation>
    <scope>NUCLEOTIDE SEQUENCE [LARGE SCALE GENOMIC DNA]</scope>
    <source>
        <strain evidence="2 3">TWF696</strain>
    </source>
</reference>
<feature type="region of interest" description="Disordered" evidence="1">
    <location>
        <begin position="326"/>
        <end position="377"/>
    </location>
</feature>
<dbReference type="EMBL" id="JAVHNQ010000008">
    <property type="protein sequence ID" value="KAK6341032.1"/>
    <property type="molecule type" value="Genomic_DNA"/>
</dbReference>
<keyword evidence="3" id="KW-1185">Reference proteome</keyword>
<evidence type="ECO:0000256" key="1">
    <source>
        <dbReference type="SAM" id="MobiDB-lite"/>
    </source>
</evidence>
<dbReference type="PANTHER" id="PTHR31094:SF2">
    <property type="entry name" value="RIKEN CDNA 2310061I04 GENE"/>
    <property type="match status" value="1"/>
</dbReference>
<protein>
    <submittedName>
        <fullName evidence="2">Uncharacterized protein</fullName>
    </submittedName>
</protein>
<feature type="compositionally biased region" description="Low complexity" evidence="1">
    <location>
        <begin position="335"/>
        <end position="367"/>
    </location>
</feature>
<name>A0AAV9UIE0_9PEZI</name>
<proteinExistence type="predicted"/>
<evidence type="ECO:0000313" key="2">
    <source>
        <dbReference type="EMBL" id="KAK6341032.1"/>
    </source>
</evidence>
<dbReference type="PANTHER" id="PTHR31094">
    <property type="entry name" value="RIKEN CDNA 2310061I04 GENE"/>
    <property type="match status" value="1"/>
</dbReference>
<dbReference type="Pfam" id="PF17119">
    <property type="entry name" value="MMU163"/>
    <property type="match status" value="1"/>
</dbReference>
<accession>A0AAV9UIE0</accession>
<sequence>MQLFSLGDPSSFHPSTDFAPDRFEFVDTDLLRRMHRTHTLVNWTVSYTSYLSIETLHMRCFRPRQTSRNLCGRCALSTSCTGVPTASALPIDTHSAGAISVGSSISSRPAQTLHRRDIYVSEPWIAYRALPPPPPAPRLPAAHASGVGVGISVGVAAEDVLLGTPRENRVPEAALRREAEVNESLIGSTLIADGFFLSSTTGSGGKEKDKDPVSERKLNLGKTIDILRENLPTLLQSPLPSEILSPSITLQLFPSTHPHLPSVRGRMAYIAALWTAPVVWGRIPGIKVRLEILSVKMIKGGIPLDEVNGSGGGGGEQMIVKWRASPNGHGEEHMTTTASGESAPATSSSPSLSTSSPPSSNTPVSPSHESAKGDPLSSVTSALPKFTINGDFCGLFIFEFDERGRIKTHIIEDVEEQRDEAKQQHSKVITLTEWLLKKAKSSLEEKPQVPGLAFERLWQDSGRCRGRKSLSPW</sequence>